<accession>A0A5C5YDR0</accession>
<dbReference type="EMBL" id="SJPK01000003">
    <property type="protein sequence ID" value="TWT72943.1"/>
    <property type="molecule type" value="Genomic_DNA"/>
</dbReference>
<gene>
    <name evidence="1" type="ORF">CA85_14040</name>
</gene>
<organism evidence="1 2">
    <name type="scientific">Allorhodopirellula solitaria</name>
    <dbReference type="NCBI Taxonomy" id="2527987"/>
    <lineage>
        <taxon>Bacteria</taxon>
        <taxon>Pseudomonadati</taxon>
        <taxon>Planctomycetota</taxon>
        <taxon>Planctomycetia</taxon>
        <taxon>Pirellulales</taxon>
        <taxon>Pirellulaceae</taxon>
        <taxon>Allorhodopirellula</taxon>
    </lineage>
</organism>
<evidence type="ECO:0000313" key="2">
    <source>
        <dbReference type="Proteomes" id="UP000318053"/>
    </source>
</evidence>
<dbReference type="RefSeq" id="WP_146390544.1">
    <property type="nucleotide sequence ID" value="NZ_SJPK01000003.1"/>
</dbReference>
<name>A0A5C5YDR0_9BACT</name>
<proteinExistence type="predicted"/>
<keyword evidence="2" id="KW-1185">Reference proteome</keyword>
<dbReference type="SUPFAM" id="SSF53756">
    <property type="entry name" value="UDP-Glycosyltransferase/glycogen phosphorylase"/>
    <property type="match status" value="1"/>
</dbReference>
<dbReference type="OrthoDB" id="269113at2"/>
<dbReference type="Proteomes" id="UP000318053">
    <property type="component" value="Unassembled WGS sequence"/>
</dbReference>
<dbReference type="AlphaFoldDB" id="A0A5C5YDR0"/>
<reference evidence="1 2" key="1">
    <citation type="submission" date="2019-02" db="EMBL/GenBank/DDBJ databases">
        <title>Deep-cultivation of Planctomycetes and their phenomic and genomic characterization uncovers novel biology.</title>
        <authorList>
            <person name="Wiegand S."/>
            <person name="Jogler M."/>
            <person name="Boedeker C."/>
            <person name="Pinto D."/>
            <person name="Vollmers J."/>
            <person name="Rivas-Marin E."/>
            <person name="Kohn T."/>
            <person name="Peeters S.H."/>
            <person name="Heuer A."/>
            <person name="Rast P."/>
            <person name="Oberbeckmann S."/>
            <person name="Bunk B."/>
            <person name="Jeske O."/>
            <person name="Meyerdierks A."/>
            <person name="Storesund J.E."/>
            <person name="Kallscheuer N."/>
            <person name="Luecker S."/>
            <person name="Lage O.M."/>
            <person name="Pohl T."/>
            <person name="Merkel B.J."/>
            <person name="Hornburger P."/>
            <person name="Mueller R.-W."/>
            <person name="Bruemmer F."/>
            <person name="Labrenz M."/>
            <person name="Spormann A.M."/>
            <person name="Op Den Camp H."/>
            <person name="Overmann J."/>
            <person name="Amann R."/>
            <person name="Jetten M.S.M."/>
            <person name="Mascher T."/>
            <person name="Medema M.H."/>
            <person name="Devos D.P."/>
            <person name="Kaster A.-K."/>
            <person name="Ovreas L."/>
            <person name="Rohde M."/>
            <person name="Galperin M.Y."/>
            <person name="Jogler C."/>
        </authorList>
    </citation>
    <scope>NUCLEOTIDE SEQUENCE [LARGE SCALE GENOMIC DNA]</scope>
    <source>
        <strain evidence="1 2">CA85</strain>
    </source>
</reference>
<dbReference type="Gene3D" id="3.40.50.2000">
    <property type="entry name" value="Glycogen Phosphorylase B"/>
    <property type="match status" value="2"/>
</dbReference>
<evidence type="ECO:0000313" key="1">
    <source>
        <dbReference type="EMBL" id="TWT72943.1"/>
    </source>
</evidence>
<protein>
    <recommendedName>
        <fullName evidence="3">Glycosyl transferases group 1</fullName>
    </recommendedName>
</protein>
<comment type="caution">
    <text evidence="1">The sequence shown here is derived from an EMBL/GenBank/DDBJ whole genome shotgun (WGS) entry which is preliminary data.</text>
</comment>
<sequence length="417" mass="46853">MRPHRLLIVEEALRDREGHWFEYNRATKAALQSTGDVHVDMLGHQTMELDVASELEAMPHFQFTVWDQIYNQPQALRRYFGIGQHNYRLYRDLSAYLKQADYYDTVFAPTVVLHHLAGYHALAKRYTGKRFGQLVLLVRNNIALYDSEGSRTFRSTAKFWKWAICRFSPMLEDGSVRLVTDSERLADEYEELTGIRFEVLPHPSLVGGSNDETMPHVAGADGTQALRVFLPGPARYEKGVVRLLEAVQMLATQELSSPLDILLQWRTAFKLPDGSTIGPDDVAGYGSDQIRFHVFREALSSAEYLAELNSADLIVLPYLREAYFARISGVAVEAMMLGKPMVYTSDTWVAALAESFRVGIASGGSSEELRDALLDATVHIEKLTANSKGRAEEVKQYFSAEKFASVLLADRGEKSDG</sequence>
<evidence type="ECO:0008006" key="3">
    <source>
        <dbReference type="Google" id="ProtNLM"/>
    </source>
</evidence>